<evidence type="ECO:0000259" key="14">
    <source>
        <dbReference type="Pfam" id="PF23598"/>
    </source>
</evidence>
<keyword evidence="7" id="KW-0677">Repeat</keyword>
<dbReference type="Pfam" id="PF00560">
    <property type="entry name" value="LRR_1"/>
    <property type="match status" value="4"/>
</dbReference>
<feature type="non-terminal residue" evidence="15">
    <location>
        <position position="882"/>
    </location>
</feature>
<dbReference type="FunFam" id="3.80.10.10:FF:000041">
    <property type="entry name" value="LRR receptor-like serine/threonine-protein kinase ERECTA"/>
    <property type="match status" value="1"/>
</dbReference>
<reference evidence="15 16" key="1">
    <citation type="submission" date="2018-06" db="EMBL/GenBank/DDBJ databases">
        <title>WGS assembly of Brassica rapa FPsc.</title>
        <authorList>
            <person name="Bowman J."/>
            <person name="Kohchi T."/>
            <person name="Yamato K."/>
            <person name="Jenkins J."/>
            <person name="Shu S."/>
            <person name="Ishizaki K."/>
            <person name="Yamaoka S."/>
            <person name="Nishihama R."/>
            <person name="Nakamura Y."/>
            <person name="Berger F."/>
            <person name="Adam C."/>
            <person name="Aki S."/>
            <person name="Althoff F."/>
            <person name="Araki T."/>
            <person name="Arteaga-Vazquez M."/>
            <person name="Balasubrmanian S."/>
            <person name="Bauer D."/>
            <person name="Boehm C."/>
            <person name="Briginshaw L."/>
            <person name="Caballero-Perez J."/>
            <person name="Catarino B."/>
            <person name="Chen F."/>
            <person name="Chiyoda S."/>
            <person name="Chovatia M."/>
            <person name="Davies K."/>
            <person name="Delmans M."/>
            <person name="Demura T."/>
            <person name="Dierschke T."/>
            <person name="Dolan L."/>
            <person name="Dorantes-Acosta A."/>
            <person name="Eklund D."/>
            <person name="Florent S."/>
            <person name="Flores-Sandoval E."/>
            <person name="Fujiyama A."/>
            <person name="Fukuzawa H."/>
            <person name="Galik B."/>
            <person name="Grimanelli D."/>
            <person name="Grimwood J."/>
            <person name="Grossniklaus U."/>
            <person name="Hamada T."/>
            <person name="Haseloff J."/>
            <person name="Hetherington A."/>
            <person name="Higo A."/>
            <person name="Hirakawa Y."/>
            <person name="Hundley H."/>
            <person name="Ikeda Y."/>
            <person name="Inoue K."/>
            <person name="Inoue S."/>
            <person name="Ishida S."/>
            <person name="Jia Q."/>
            <person name="Kakita M."/>
            <person name="Kanazawa T."/>
            <person name="Kawai Y."/>
            <person name="Kawashima T."/>
            <person name="Kennedy M."/>
            <person name="Kinose K."/>
            <person name="Kinoshita T."/>
            <person name="Kohara Y."/>
            <person name="Koide E."/>
            <person name="Komatsu K."/>
            <person name="Kopischke S."/>
            <person name="Kubo M."/>
            <person name="Kyozuka J."/>
            <person name="Lagercrantz U."/>
            <person name="Lin S."/>
            <person name="Lindquist E."/>
            <person name="Lipzen A."/>
            <person name="Lu C."/>
            <person name="Luna E."/>
            <person name="Martienssen R."/>
            <person name="Minamino N."/>
            <person name="Mizutani M."/>
            <person name="Mizutani M."/>
            <person name="Mochizuki N."/>
            <person name="Monte I."/>
            <person name="Mosher R."/>
            <person name="Nagasaki H."/>
            <person name="Nakagami H."/>
            <person name="Naramoto S."/>
            <person name="Nishitani K."/>
            <person name="Ohtani M."/>
            <person name="Okamoto T."/>
            <person name="Okumura M."/>
            <person name="Phillips J."/>
            <person name="Pollak B."/>
            <person name="Reinders A."/>
            <person name="Roevekamp M."/>
            <person name="Sano R."/>
            <person name="Sawa S."/>
            <person name="Schmid M."/>
            <person name="Shirakawa M."/>
            <person name="Solano R."/>
            <person name="Spunde A."/>
            <person name="Suetsugu N."/>
            <person name="Sugano S."/>
            <person name="Sugiyama A."/>
            <person name="Sun R."/>
            <person name="Suzuki Y."/>
            <person name="Takenaka M."/>
            <person name="Takezawa D."/>
            <person name="Tomogane H."/>
            <person name="Tsuzuki M."/>
            <person name="Ueda T."/>
            <person name="Umeda M."/>
            <person name="Ward J."/>
            <person name="Watanabe Y."/>
            <person name="Yazaki K."/>
            <person name="Yokoyama R."/>
            <person name="Yoshitake Y."/>
            <person name="Yotsui I."/>
            <person name="Zachgo S."/>
            <person name="Schmutz J."/>
        </authorList>
    </citation>
    <scope>NUCLEOTIDE SEQUENCE [LARGE SCALE GENOMIC DNA]</scope>
    <source>
        <strain evidence="16">cv. B-3</strain>
    </source>
</reference>
<dbReference type="Proteomes" id="UP000264353">
    <property type="component" value="Chromosome A7"/>
</dbReference>
<evidence type="ECO:0000256" key="2">
    <source>
        <dbReference type="ARBA" id="ARBA00009592"/>
    </source>
</evidence>
<evidence type="ECO:0000256" key="5">
    <source>
        <dbReference type="ARBA" id="ARBA00022692"/>
    </source>
</evidence>
<evidence type="ECO:0000256" key="9">
    <source>
        <dbReference type="ARBA" id="ARBA00023136"/>
    </source>
</evidence>
<dbReference type="Gene3D" id="3.80.10.10">
    <property type="entry name" value="Ribonuclease Inhibitor"/>
    <property type="match status" value="5"/>
</dbReference>
<evidence type="ECO:0000313" key="16">
    <source>
        <dbReference type="Proteomes" id="UP000264353"/>
    </source>
</evidence>
<feature type="transmembrane region" description="Helical" evidence="12">
    <location>
        <begin position="843"/>
        <end position="864"/>
    </location>
</feature>
<feature type="domain" description="Leucine-rich repeat-containing N-terminal plant-type" evidence="13">
    <location>
        <begin position="17"/>
        <end position="62"/>
    </location>
</feature>
<dbReference type="PANTHER" id="PTHR48062">
    <property type="entry name" value="RECEPTOR-LIKE PROTEIN 14"/>
    <property type="match status" value="1"/>
</dbReference>
<dbReference type="AlphaFoldDB" id="A0A397YSU6"/>
<sequence>MILLLGQLHGYKSCILKERNALLDLKIFLISTTEEGQSEPVLPSWTNDTTSDCCQWERVKCNSTSGRVLKLSIRGLNLKESSLLNFSLLHSFEEVQILDLSESKFGGFFDGAEGYKSLSRLRNLEILDLSSNKFNSSVFHFLNAATSLTTLLLQGNNMNSPFPAKELSALVKLKFLDLSGNGFSGSMELQGICKLKNLQELDISQNNLVGEFPLCLTGLTGLRVLDLSSNQMSGKLPSSLANLESLEYFSLFDNNFEGFFSLDSLANLSMLKVFGVNSRSNSFQVVSEGSWKPKFQLNAIALRSCNLVKVPHFLLHQKDLRQVDLSDNNISGQFPSWLLANNTKLDVLLLRNNYLTSFQLPRSAHNLCCSWICRLINSTIYYLRILGNMKSINNLDISHNSFGGKLPRSFVEGCYSLSVLKLSHNKLSGEVFPESTNFTRVSQLYMDNNHFNGTIGQGLRRLRSLYMLDVSYNNLTGGIPSWIGENQFLGALQLSNNVLEGEIPPSLLNIFSLRLLDLSGNGLSGGLPQEVSFRTPVVLYLQDNNLSGHIPDTLLANVLILDLRNNRLSGNIPDFINTQTTNILLLRGNNLTGCIPRQLCGLSNIHLLDLANNRLNGSIPSCLSNTSLGLGKEDAPYGYSFGVAVVAPGDSTSTDSFSYLSLKMSVYISDPFRMAYLSDTQYDIEFATKHRYDAYRGGILNYLYGLDLSENELTGEIPSELGDLLRLRALNLSHNYLSGVVPATFSGIRNLESLDLSFNRLHGRIPPQLTELSSLAVFNVSYNNLSGAIPQGKQFNTFETLSYLGNLLLCGQPTNTICNNVTSPESDNELVKDDDGQIDMVSFYWSSAATYVTILIGLVASLSFDSLWSRFWFYIVEVFINK</sequence>
<dbReference type="Pfam" id="PF23598">
    <property type="entry name" value="LRR_14"/>
    <property type="match status" value="1"/>
</dbReference>
<keyword evidence="4" id="KW-0433">Leucine-rich repeat</keyword>
<comment type="subcellular location">
    <subcellularLocation>
        <location evidence="1">Cell membrane</location>
        <topology evidence="1">Single-pass type I membrane protein</topology>
    </subcellularLocation>
</comment>
<evidence type="ECO:0000256" key="4">
    <source>
        <dbReference type="ARBA" id="ARBA00022614"/>
    </source>
</evidence>
<dbReference type="Pfam" id="PF08263">
    <property type="entry name" value="LRRNT_2"/>
    <property type="match status" value="1"/>
</dbReference>
<evidence type="ECO:0000313" key="15">
    <source>
        <dbReference type="EMBL" id="RID55004.1"/>
    </source>
</evidence>
<accession>A0A397YSU6</accession>
<dbReference type="FunFam" id="3.80.10.10:FF:000095">
    <property type="entry name" value="LRR receptor-like serine/threonine-protein kinase GSO1"/>
    <property type="match status" value="1"/>
</dbReference>
<dbReference type="PANTHER" id="PTHR48062:SF64">
    <property type="entry name" value="RECEPTOR-LIKE PROTEIN 13"/>
    <property type="match status" value="1"/>
</dbReference>
<evidence type="ECO:0000256" key="10">
    <source>
        <dbReference type="ARBA" id="ARBA00023170"/>
    </source>
</evidence>
<dbReference type="Pfam" id="PF13855">
    <property type="entry name" value="LRR_8"/>
    <property type="match status" value="1"/>
</dbReference>
<protein>
    <submittedName>
        <fullName evidence="15">Uncharacterized protein</fullName>
    </submittedName>
</protein>
<evidence type="ECO:0000256" key="8">
    <source>
        <dbReference type="ARBA" id="ARBA00022989"/>
    </source>
</evidence>
<dbReference type="InterPro" id="IPR003591">
    <property type="entry name" value="Leu-rich_rpt_typical-subtyp"/>
</dbReference>
<dbReference type="SUPFAM" id="SSF52058">
    <property type="entry name" value="L domain-like"/>
    <property type="match status" value="2"/>
</dbReference>
<evidence type="ECO:0000256" key="12">
    <source>
        <dbReference type="SAM" id="Phobius"/>
    </source>
</evidence>
<dbReference type="FunFam" id="3.80.10.10:FF:000213">
    <property type="entry name" value="Tyrosine-sulfated glycopeptide receptor 1"/>
    <property type="match status" value="1"/>
</dbReference>
<dbReference type="PRINTS" id="PR00019">
    <property type="entry name" value="LEURICHRPT"/>
</dbReference>
<organism evidence="15 16">
    <name type="scientific">Brassica campestris</name>
    <name type="common">Field mustard</name>
    <dbReference type="NCBI Taxonomy" id="3711"/>
    <lineage>
        <taxon>Eukaryota</taxon>
        <taxon>Viridiplantae</taxon>
        <taxon>Streptophyta</taxon>
        <taxon>Embryophyta</taxon>
        <taxon>Tracheophyta</taxon>
        <taxon>Spermatophyta</taxon>
        <taxon>Magnoliopsida</taxon>
        <taxon>eudicotyledons</taxon>
        <taxon>Gunneridae</taxon>
        <taxon>Pentapetalae</taxon>
        <taxon>rosids</taxon>
        <taxon>malvids</taxon>
        <taxon>Brassicales</taxon>
        <taxon>Brassicaceae</taxon>
        <taxon>Brassiceae</taxon>
        <taxon>Brassica</taxon>
    </lineage>
</organism>
<evidence type="ECO:0000256" key="6">
    <source>
        <dbReference type="ARBA" id="ARBA00022729"/>
    </source>
</evidence>
<feature type="domain" description="Disease resistance R13L4/SHOC-2-like LRR" evidence="14">
    <location>
        <begin position="148"/>
        <end position="338"/>
    </location>
</feature>
<dbReference type="SMART" id="SM00365">
    <property type="entry name" value="LRR_SD22"/>
    <property type="match status" value="6"/>
</dbReference>
<gene>
    <name evidence="15" type="ORF">BRARA_G02288</name>
</gene>
<keyword evidence="5 12" id="KW-0812">Transmembrane</keyword>
<dbReference type="EMBL" id="CM010634">
    <property type="protein sequence ID" value="RID55004.1"/>
    <property type="molecule type" value="Genomic_DNA"/>
</dbReference>
<evidence type="ECO:0000256" key="11">
    <source>
        <dbReference type="ARBA" id="ARBA00023180"/>
    </source>
</evidence>
<comment type="similarity">
    <text evidence="2">Belongs to the RLP family.</text>
</comment>
<dbReference type="InterPro" id="IPR055414">
    <property type="entry name" value="LRR_R13L4/SHOC2-like"/>
</dbReference>
<name>A0A397YSU6_BRACM</name>
<keyword evidence="9 12" id="KW-0472">Membrane</keyword>
<dbReference type="InterPro" id="IPR051502">
    <property type="entry name" value="RLP_Defense_Trigger"/>
</dbReference>
<dbReference type="InterPro" id="IPR032675">
    <property type="entry name" value="LRR_dom_sf"/>
</dbReference>
<keyword evidence="6" id="KW-0732">Signal</keyword>
<evidence type="ECO:0000256" key="1">
    <source>
        <dbReference type="ARBA" id="ARBA00004251"/>
    </source>
</evidence>
<dbReference type="InterPro" id="IPR001611">
    <property type="entry name" value="Leu-rich_rpt"/>
</dbReference>
<keyword evidence="3" id="KW-1003">Cell membrane</keyword>
<evidence type="ECO:0000256" key="7">
    <source>
        <dbReference type="ARBA" id="ARBA00022737"/>
    </source>
</evidence>
<dbReference type="SMART" id="SM00369">
    <property type="entry name" value="LRR_TYP"/>
    <property type="match status" value="8"/>
</dbReference>
<keyword evidence="10" id="KW-0675">Receptor</keyword>
<proteinExistence type="inferred from homology"/>
<dbReference type="InterPro" id="IPR013210">
    <property type="entry name" value="LRR_N_plant-typ"/>
</dbReference>
<keyword evidence="8 12" id="KW-1133">Transmembrane helix</keyword>
<evidence type="ECO:0000256" key="3">
    <source>
        <dbReference type="ARBA" id="ARBA00022475"/>
    </source>
</evidence>
<keyword evidence="11" id="KW-0325">Glycoprotein</keyword>
<dbReference type="GO" id="GO:0005886">
    <property type="term" value="C:plasma membrane"/>
    <property type="evidence" value="ECO:0007669"/>
    <property type="project" value="UniProtKB-SubCell"/>
</dbReference>
<evidence type="ECO:0000259" key="13">
    <source>
        <dbReference type="Pfam" id="PF08263"/>
    </source>
</evidence>